<dbReference type="Proteomes" id="UP000008467">
    <property type="component" value="Chromosome"/>
</dbReference>
<reference evidence="1 2" key="1">
    <citation type="journal article" date="2011" name="J. Bacteriol.">
        <title>Complete genome sequence of the cellulose-degrading bacterium Cellulosilyticum lentocellum.</title>
        <authorList>
            <consortium name="US DOE Joint Genome Institute"/>
            <person name="Miller D.A."/>
            <person name="Suen G."/>
            <person name="Bruce D."/>
            <person name="Copeland A."/>
            <person name="Cheng J.F."/>
            <person name="Detter C."/>
            <person name="Goodwin L.A."/>
            <person name="Han C.S."/>
            <person name="Hauser L.J."/>
            <person name="Land M.L."/>
            <person name="Lapidus A."/>
            <person name="Lucas S."/>
            <person name="Meincke L."/>
            <person name="Pitluck S."/>
            <person name="Tapia R."/>
            <person name="Teshima H."/>
            <person name="Woyke T."/>
            <person name="Fox B.G."/>
            <person name="Angert E.R."/>
            <person name="Currie C.R."/>
        </authorList>
    </citation>
    <scope>NUCLEOTIDE SEQUENCE [LARGE SCALE GENOMIC DNA]</scope>
    <source>
        <strain evidence="2">ATCC 49066 / DSM 5427 / NCIMB 11756 / RHM5</strain>
    </source>
</reference>
<dbReference type="AlphaFoldDB" id="F2JL71"/>
<dbReference type="InterPro" id="IPR009016">
    <property type="entry name" value="Fe_hydrogenase"/>
</dbReference>
<dbReference type="KEGG" id="cle:Clole_4038"/>
<dbReference type="HOGENOM" id="CLU_1346829_0_0_9"/>
<dbReference type="SUPFAM" id="SSF53920">
    <property type="entry name" value="Fe-only hydrogenase"/>
    <property type="match status" value="1"/>
</dbReference>
<dbReference type="EMBL" id="CP002582">
    <property type="protein sequence ID" value="ADZ85716.1"/>
    <property type="molecule type" value="Genomic_DNA"/>
</dbReference>
<sequence>MRYIFINPVIDKMYMKEQLDKALLQKGYQRIEVKVDWHKLVKEKYNEMLKHTKLTIVDKRCPKAIETMSPYLDNKKLLVPSIDPILIHCGIELASREELKGHEKIITTPCESLASYGNKLKLKDTEFISWKEFLKHLDPDREIQIKSLDESPIPPGYFENLEAKISSISGEENIENYFKMNLYEKDELVEMLYCHNGCHNGDGVLINEQK</sequence>
<accession>F2JL71</accession>
<evidence type="ECO:0000313" key="1">
    <source>
        <dbReference type="EMBL" id="ADZ85716.1"/>
    </source>
</evidence>
<dbReference type="STRING" id="642492.Clole_4038"/>
<protein>
    <submittedName>
        <fullName evidence="1">Uncharacterized protein</fullName>
    </submittedName>
</protein>
<gene>
    <name evidence="1" type="ordered locus">Clole_4038</name>
</gene>
<dbReference type="RefSeq" id="WP_013658988.1">
    <property type="nucleotide sequence ID" value="NC_015275.1"/>
</dbReference>
<keyword evidence="2" id="KW-1185">Reference proteome</keyword>
<dbReference type="eggNOG" id="ENOG5033194">
    <property type="taxonomic scope" value="Bacteria"/>
</dbReference>
<name>F2JL71_CELLD</name>
<proteinExistence type="predicted"/>
<organism evidence="1 2">
    <name type="scientific">Cellulosilyticum lentocellum (strain ATCC 49066 / DSM 5427 / NCIMB 11756 / RHM5)</name>
    <name type="common">Clostridium lentocellum</name>
    <dbReference type="NCBI Taxonomy" id="642492"/>
    <lineage>
        <taxon>Bacteria</taxon>
        <taxon>Bacillati</taxon>
        <taxon>Bacillota</taxon>
        <taxon>Clostridia</taxon>
        <taxon>Lachnospirales</taxon>
        <taxon>Cellulosilyticaceae</taxon>
        <taxon>Cellulosilyticum</taxon>
    </lineage>
</organism>
<evidence type="ECO:0000313" key="2">
    <source>
        <dbReference type="Proteomes" id="UP000008467"/>
    </source>
</evidence>